<organism evidence="1 2">
    <name type="scientific">Ectopseudomonas mendocina</name>
    <name type="common">Pseudomonas mendocina</name>
    <dbReference type="NCBI Taxonomy" id="300"/>
    <lineage>
        <taxon>Bacteria</taxon>
        <taxon>Pseudomonadati</taxon>
        <taxon>Pseudomonadota</taxon>
        <taxon>Gammaproteobacteria</taxon>
        <taxon>Pseudomonadales</taxon>
        <taxon>Pseudomonadaceae</taxon>
        <taxon>Ectopseudomonas</taxon>
    </lineage>
</organism>
<dbReference type="EMBL" id="SCFV01000020">
    <property type="protein sequence ID" value="TRO10688.1"/>
    <property type="molecule type" value="Genomic_DNA"/>
</dbReference>
<dbReference type="AlphaFoldDB" id="A0ABD7RNY7"/>
<dbReference type="RefSeq" id="WP_143503289.1">
    <property type="nucleotide sequence ID" value="NZ_SCFV01000020.1"/>
</dbReference>
<evidence type="ECO:0000313" key="1">
    <source>
        <dbReference type="EMBL" id="TRO10688.1"/>
    </source>
</evidence>
<reference evidence="1 2" key="1">
    <citation type="submission" date="2019-01" db="EMBL/GenBank/DDBJ databases">
        <title>Whole genome shotgun sequencing of Pseudomonas spp. isolated by its ability to degrade furfural.</title>
        <authorList>
            <person name="Donoso R."/>
            <person name="Farkas C."/>
            <person name="Villegas P."/>
            <person name="Gonzales-Toro F."/>
            <person name="Guajardo-Parra M."/>
            <person name="Araya-Nail M."/>
            <person name="Morgante V."/>
            <person name="Perez-Pantoja D."/>
        </authorList>
    </citation>
    <scope>NUCLEOTIDE SEQUENCE [LARGE SCALE GENOMIC DNA]</scope>
    <source>
        <strain evidence="1 2">VN231</strain>
    </source>
</reference>
<dbReference type="Proteomes" id="UP000317327">
    <property type="component" value="Unassembled WGS sequence"/>
</dbReference>
<protein>
    <submittedName>
        <fullName evidence="1">Uncharacterized protein</fullName>
    </submittedName>
</protein>
<dbReference type="Gene3D" id="1.10.1220.10">
    <property type="entry name" value="Met repressor-like"/>
    <property type="match status" value="1"/>
</dbReference>
<proteinExistence type="predicted"/>
<dbReference type="InterPro" id="IPR013321">
    <property type="entry name" value="Arc_rbn_hlx_hlx"/>
</dbReference>
<evidence type="ECO:0000313" key="2">
    <source>
        <dbReference type="Proteomes" id="UP000317327"/>
    </source>
</evidence>
<dbReference type="SUPFAM" id="SSF47598">
    <property type="entry name" value="Ribbon-helix-helix"/>
    <property type="match status" value="1"/>
</dbReference>
<comment type="caution">
    <text evidence="1">The sequence shown here is derived from an EMBL/GenBank/DDBJ whole genome shotgun (WGS) entry which is preliminary data.</text>
</comment>
<sequence>MSKAKELKIPLEGLSSSTASTLRNLERSPSTMPKPIQIRVPVEKHREIKAYAAEQDLSITELLMEAYEEYRARHK</sequence>
<gene>
    <name evidence="1" type="ORF">EQ836_25315</name>
</gene>
<accession>A0ABD7RNY7</accession>
<dbReference type="InterPro" id="IPR010985">
    <property type="entry name" value="Ribbon_hlx_hlx"/>
</dbReference>
<name>A0ABD7RNY7_ECTME</name>